<dbReference type="AlphaFoldDB" id="A0A078AZQ6"/>
<dbReference type="GO" id="GO:0042073">
    <property type="term" value="P:intraciliary transport"/>
    <property type="evidence" value="ECO:0007669"/>
    <property type="project" value="InterPro"/>
</dbReference>
<dbReference type="InParanoid" id="A0A078AZQ6"/>
<dbReference type="SUPFAM" id="SSF49785">
    <property type="entry name" value="Galactose-binding domain-like"/>
    <property type="match status" value="1"/>
</dbReference>
<proteinExistence type="predicted"/>
<dbReference type="PANTHER" id="PTHR33906">
    <property type="entry name" value="INTRAFLAGELLAR TRANSPORT PROTEIN 25 HOMOLOG"/>
    <property type="match status" value="1"/>
</dbReference>
<dbReference type="OMA" id="DCEVANR"/>
<organism evidence="1 2">
    <name type="scientific">Stylonychia lemnae</name>
    <name type="common">Ciliate</name>
    <dbReference type="NCBI Taxonomy" id="5949"/>
    <lineage>
        <taxon>Eukaryota</taxon>
        <taxon>Sar</taxon>
        <taxon>Alveolata</taxon>
        <taxon>Ciliophora</taxon>
        <taxon>Intramacronucleata</taxon>
        <taxon>Spirotrichea</taxon>
        <taxon>Stichotrichia</taxon>
        <taxon>Sporadotrichida</taxon>
        <taxon>Oxytrichidae</taxon>
        <taxon>Stylonychinae</taxon>
        <taxon>Stylonychia</taxon>
    </lineage>
</organism>
<evidence type="ECO:0000313" key="1">
    <source>
        <dbReference type="EMBL" id="CDW87581.1"/>
    </source>
</evidence>
<name>A0A078AZQ6_STYLE</name>
<dbReference type="GO" id="GO:0030992">
    <property type="term" value="C:intraciliary transport particle B"/>
    <property type="evidence" value="ECO:0007669"/>
    <property type="project" value="InterPro"/>
</dbReference>
<reference evidence="1 2" key="1">
    <citation type="submission" date="2014-06" db="EMBL/GenBank/DDBJ databases">
        <authorList>
            <person name="Swart Estienne"/>
        </authorList>
    </citation>
    <scope>NUCLEOTIDE SEQUENCE [LARGE SCALE GENOMIC DNA]</scope>
    <source>
        <strain evidence="1 2">130c</strain>
    </source>
</reference>
<dbReference type="InterPro" id="IPR008979">
    <property type="entry name" value="Galactose-bd-like_sf"/>
</dbReference>
<evidence type="ECO:0000313" key="2">
    <source>
        <dbReference type="Proteomes" id="UP000039865"/>
    </source>
</evidence>
<dbReference type="OrthoDB" id="271080at2759"/>
<evidence type="ECO:0008006" key="3">
    <source>
        <dbReference type="Google" id="ProtNLM"/>
    </source>
</evidence>
<dbReference type="EMBL" id="CCKQ01015745">
    <property type="protein sequence ID" value="CDW87581.1"/>
    <property type="molecule type" value="Genomic_DNA"/>
</dbReference>
<sequence length="124" mass="14037">MEVKCATSFDERFDPNNVLNKDSKKFWVTTGLYPHELLIDLGGTKPINEIKFISTGARKIVIEGCKTTNASEFKKVGESKELMNKTGIQNETVRLTDAAPYCLIKFTIQEGWDDFTSVHNIDFN</sequence>
<dbReference type="Proteomes" id="UP000039865">
    <property type="component" value="Unassembled WGS sequence"/>
</dbReference>
<accession>A0A078AZQ6</accession>
<gene>
    <name evidence="1" type="primary">Contig943.g1033</name>
    <name evidence="1" type="ORF">STYLEM_16687</name>
</gene>
<dbReference type="PANTHER" id="PTHR33906:SF1">
    <property type="entry name" value="INTRAFLAGELLAR TRANSPORT PROTEIN 25 HOMOLOG"/>
    <property type="match status" value="1"/>
</dbReference>
<dbReference type="Gene3D" id="2.60.120.260">
    <property type="entry name" value="Galactose-binding domain-like"/>
    <property type="match status" value="1"/>
</dbReference>
<keyword evidence="2" id="KW-1185">Reference proteome</keyword>
<dbReference type="InterPro" id="IPR033558">
    <property type="entry name" value="IFT25"/>
</dbReference>
<protein>
    <recommendedName>
        <fullName evidence="3">F5/8 type C domain-containing protein</fullName>
    </recommendedName>
</protein>
<dbReference type="GO" id="GO:0005929">
    <property type="term" value="C:cilium"/>
    <property type="evidence" value="ECO:0007669"/>
    <property type="project" value="TreeGrafter"/>
</dbReference>